<comment type="caution">
    <text evidence="1">The sequence shown here is derived from an EMBL/GenBank/DDBJ whole genome shotgun (WGS) entry which is preliminary data.</text>
</comment>
<accession>A0A1Q5ZT70</accession>
<proteinExistence type="predicted"/>
<dbReference type="Proteomes" id="UP000186720">
    <property type="component" value="Unassembled WGS sequence"/>
</dbReference>
<dbReference type="AlphaFoldDB" id="A0A1Q5ZT70"/>
<name>A0A1Q5ZT70_9SPHI</name>
<reference evidence="1 2" key="1">
    <citation type="submission" date="2016-11" db="EMBL/GenBank/DDBJ databases">
        <title>Whole Genome Sequencing of Mucilaginibacter polytrichastri RG4-7(T) isolated from the moss sample.</title>
        <authorList>
            <person name="Li Y."/>
        </authorList>
    </citation>
    <scope>NUCLEOTIDE SEQUENCE [LARGE SCALE GENOMIC DNA]</scope>
    <source>
        <strain evidence="1 2">RG4-7</strain>
    </source>
</reference>
<dbReference type="STRING" id="1302689.RG47T_0407"/>
<keyword evidence="2" id="KW-1185">Reference proteome</keyword>
<dbReference type="EMBL" id="MPPL01000001">
    <property type="protein sequence ID" value="OKS84969.1"/>
    <property type="molecule type" value="Genomic_DNA"/>
</dbReference>
<organism evidence="1 2">
    <name type="scientific">Mucilaginibacter polytrichastri</name>
    <dbReference type="NCBI Taxonomy" id="1302689"/>
    <lineage>
        <taxon>Bacteria</taxon>
        <taxon>Pseudomonadati</taxon>
        <taxon>Bacteroidota</taxon>
        <taxon>Sphingobacteriia</taxon>
        <taxon>Sphingobacteriales</taxon>
        <taxon>Sphingobacteriaceae</taxon>
        <taxon>Mucilaginibacter</taxon>
    </lineage>
</organism>
<evidence type="ECO:0000313" key="1">
    <source>
        <dbReference type="EMBL" id="OKS84969.1"/>
    </source>
</evidence>
<evidence type="ECO:0000313" key="2">
    <source>
        <dbReference type="Proteomes" id="UP000186720"/>
    </source>
</evidence>
<protein>
    <submittedName>
        <fullName evidence="1">Uncharacterized protein</fullName>
    </submittedName>
</protein>
<gene>
    <name evidence="1" type="ORF">RG47T_0407</name>
</gene>
<sequence length="49" mass="5348">MMLAVAGIALGGVATALGKNNRLFIDNEVKIELVEQKEETDNGYEQLKL</sequence>